<evidence type="ECO:0000313" key="11">
    <source>
        <dbReference type="Proteomes" id="UP000252914"/>
    </source>
</evidence>
<feature type="region of interest" description="Disordered" evidence="8">
    <location>
        <begin position="1"/>
        <end position="38"/>
    </location>
</feature>
<evidence type="ECO:0000256" key="6">
    <source>
        <dbReference type="ARBA" id="ARBA00023136"/>
    </source>
</evidence>
<evidence type="ECO:0000256" key="1">
    <source>
        <dbReference type="ARBA" id="ARBA00004651"/>
    </source>
</evidence>
<dbReference type="PROSITE" id="PS01023">
    <property type="entry name" value="PTR2_2"/>
    <property type="match status" value="1"/>
</dbReference>
<dbReference type="InterPro" id="IPR000109">
    <property type="entry name" value="POT_fam"/>
</dbReference>
<feature type="transmembrane region" description="Helical" evidence="9">
    <location>
        <begin position="89"/>
        <end position="111"/>
    </location>
</feature>
<proteinExistence type="inferred from homology"/>
<feature type="transmembrane region" description="Helical" evidence="9">
    <location>
        <begin position="392"/>
        <end position="413"/>
    </location>
</feature>
<dbReference type="EMBL" id="QOIN01000047">
    <property type="protein sequence ID" value="RCG20805.1"/>
    <property type="molecule type" value="Genomic_DNA"/>
</dbReference>
<dbReference type="GO" id="GO:1904680">
    <property type="term" value="F:peptide transmembrane transporter activity"/>
    <property type="evidence" value="ECO:0007669"/>
    <property type="project" value="InterPro"/>
</dbReference>
<dbReference type="Gene3D" id="1.20.1250.20">
    <property type="entry name" value="MFS general substrate transporter like domains"/>
    <property type="match status" value="1"/>
</dbReference>
<feature type="transmembrane region" description="Helical" evidence="9">
    <location>
        <begin position="452"/>
        <end position="472"/>
    </location>
</feature>
<dbReference type="InterPro" id="IPR005279">
    <property type="entry name" value="Dipep/tripep_permease"/>
</dbReference>
<name>A0A367ET98_9ACTN</name>
<evidence type="ECO:0000256" key="9">
    <source>
        <dbReference type="SAM" id="Phobius"/>
    </source>
</evidence>
<comment type="similarity">
    <text evidence="7">Belongs to the major facilitator superfamily. Proton-dependent oligopeptide transporter (POT/PTR) (TC 2.A.17) family.</text>
</comment>
<keyword evidence="4 7" id="KW-0812">Transmembrane</keyword>
<keyword evidence="2 7" id="KW-0813">Transport</keyword>
<gene>
    <name evidence="10" type="ORF">DTL70_21305</name>
</gene>
<evidence type="ECO:0000256" key="7">
    <source>
        <dbReference type="RuleBase" id="RU003755"/>
    </source>
</evidence>
<feature type="transmembrane region" description="Helical" evidence="9">
    <location>
        <begin position="149"/>
        <end position="171"/>
    </location>
</feature>
<feature type="transmembrane region" description="Helical" evidence="9">
    <location>
        <begin position="315"/>
        <end position="339"/>
    </location>
</feature>
<dbReference type="PANTHER" id="PTHR23517:SF15">
    <property type="entry name" value="PROTON-DEPENDENT OLIGOPEPTIDE FAMILY TRANSPORT PROTEIN"/>
    <property type="match status" value="1"/>
</dbReference>
<accession>A0A367ET98</accession>
<feature type="transmembrane region" description="Helical" evidence="9">
    <location>
        <begin position="419"/>
        <end position="440"/>
    </location>
</feature>
<comment type="caution">
    <text evidence="10">The sequence shown here is derived from an EMBL/GenBank/DDBJ whole genome shotgun (WGS) entry which is preliminary data.</text>
</comment>
<dbReference type="Proteomes" id="UP000252914">
    <property type="component" value="Unassembled WGS sequence"/>
</dbReference>
<evidence type="ECO:0000256" key="4">
    <source>
        <dbReference type="ARBA" id="ARBA00022692"/>
    </source>
</evidence>
<dbReference type="NCBIfam" id="TIGR00924">
    <property type="entry name" value="yjdL_sub1_fam"/>
    <property type="match status" value="1"/>
</dbReference>
<keyword evidence="6 9" id="KW-0472">Membrane</keyword>
<feature type="transmembrane region" description="Helical" evidence="9">
    <location>
        <begin position="492"/>
        <end position="513"/>
    </location>
</feature>
<feature type="transmembrane region" description="Helical" evidence="9">
    <location>
        <begin position="58"/>
        <end position="77"/>
    </location>
</feature>
<dbReference type="Pfam" id="PF00854">
    <property type="entry name" value="PTR2"/>
    <property type="match status" value="1"/>
</dbReference>
<feature type="transmembrane region" description="Helical" evidence="9">
    <location>
        <begin position="253"/>
        <end position="279"/>
    </location>
</feature>
<keyword evidence="3" id="KW-1003">Cell membrane</keyword>
<dbReference type="InterPro" id="IPR036259">
    <property type="entry name" value="MFS_trans_sf"/>
</dbReference>
<organism evidence="10 11">
    <name type="scientific">Streptomyces diacarni</name>
    <dbReference type="NCBI Taxonomy" id="2800381"/>
    <lineage>
        <taxon>Bacteria</taxon>
        <taxon>Bacillati</taxon>
        <taxon>Actinomycetota</taxon>
        <taxon>Actinomycetes</taxon>
        <taxon>Kitasatosporales</taxon>
        <taxon>Streptomycetaceae</taxon>
        <taxon>Streptomyces</taxon>
    </lineage>
</organism>
<dbReference type="GO" id="GO:0005886">
    <property type="term" value="C:plasma membrane"/>
    <property type="evidence" value="ECO:0007669"/>
    <property type="project" value="UniProtKB-SubCell"/>
</dbReference>
<keyword evidence="11" id="KW-1185">Reference proteome</keyword>
<feature type="transmembrane region" description="Helical" evidence="9">
    <location>
        <begin position="285"/>
        <end position="303"/>
    </location>
</feature>
<keyword evidence="5 9" id="KW-1133">Transmembrane helix</keyword>
<protein>
    <submittedName>
        <fullName evidence="10">MFS transporter</fullName>
    </submittedName>
</protein>
<dbReference type="SUPFAM" id="SSF103473">
    <property type="entry name" value="MFS general substrate transporter"/>
    <property type="match status" value="1"/>
</dbReference>
<dbReference type="GO" id="GO:0006857">
    <property type="term" value="P:oligopeptide transport"/>
    <property type="evidence" value="ECO:0007669"/>
    <property type="project" value="InterPro"/>
</dbReference>
<dbReference type="CDD" id="cd17346">
    <property type="entry name" value="MFS_DtpA_like"/>
    <property type="match status" value="1"/>
</dbReference>
<dbReference type="AlphaFoldDB" id="A0A367ET98"/>
<evidence type="ECO:0000256" key="5">
    <source>
        <dbReference type="ARBA" id="ARBA00022989"/>
    </source>
</evidence>
<feature type="transmembrane region" description="Helical" evidence="9">
    <location>
        <begin position="359"/>
        <end position="380"/>
    </location>
</feature>
<comment type="subcellular location">
    <subcellularLocation>
        <location evidence="1">Cell membrane</location>
        <topology evidence="1">Multi-pass membrane protein</topology>
    </subcellularLocation>
    <subcellularLocation>
        <location evidence="7">Membrane</location>
        <topology evidence="7">Multi-pass membrane protein</topology>
    </subcellularLocation>
</comment>
<feature type="transmembrane region" description="Helical" evidence="9">
    <location>
        <begin position="123"/>
        <end position="143"/>
    </location>
</feature>
<dbReference type="InterPro" id="IPR018456">
    <property type="entry name" value="PTR2_symporter_CS"/>
</dbReference>
<dbReference type="PANTHER" id="PTHR23517">
    <property type="entry name" value="RESISTANCE PROTEIN MDTM, PUTATIVE-RELATED-RELATED"/>
    <property type="match status" value="1"/>
</dbReference>
<dbReference type="InterPro" id="IPR050171">
    <property type="entry name" value="MFS_Transporters"/>
</dbReference>
<feature type="transmembrane region" description="Helical" evidence="9">
    <location>
        <begin position="209"/>
        <end position="229"/>
    </location>
</feature>
<evidence type="ECO:0000313" key="10">
    <source>
        <dbReference type="EMBL" id="RCG20805.1"/>
    </source>
</evidence>
<evidence type="ECO:0000256" key="3">
    <source>
        <dbReference type="ARBA" id="ARBA00022475"/>
    </source>
</evidence>
<feature type="transmembrane region" description="Helical" evidence="9">
    <location>
        <begin position="183"/>
        <end position="203"/>
    </location>
</feature>
<evidence type="ECO:0000256" key="8">
    <source>
        <dbReference type="SAM" id="MobiDB-lite"/>
    </source>
</evidence>
<sequence length="521" mass="54358">MSPRSSQDPTPHGQDGGANPTSPDGPADTAGSAGDAAPTGRDFLGHPRGLLPLSGLEVWERFSFLGMQAILVLFFSATAADGGLGMEPGAAASVAAGYSTLVYLLSVAGGWIADRMLGSYRSVLYGALLIACGHYAMAIPAAASTWIGLGLISAGTGMLKPNVAAMVGKLYSATDERRDAGFSLYYMSINIGAFLGPIVTGLLGEDVDWHWGFSAAAVGMTFGIIQYVAGHRHLAGRKEGAEFALPPAAMRRAVWLIAAGLVVVAGACVALSLGGALTLSGFVDALTYVSMAAPVAYFAVMWRSPRVTPQERGRLRPFLVLWLASVAFNFVLFQSYTVLVLLTDNHVNTSVFGYHAPSSWISSALGAVSVLSAPFIAGAWQRMGPRQPQASNKLAFGVLLGGLGFLVLVPVLLGKSGDGWQISLVWIVLAVLFIGVGDVLLESTGLSATSKLAPAAFSSQALALWFLSLALATGVQAQTVKFYGRIADSLYFTLNGAVAVVVGLAVLAVAPWLRRTMHPIH</sequence>
<reference evidence="10 11" key="1">
    <citation type="submission" date="2018-06" db="EMBL/GenBank/DDBJ databases">
        <title>Streptomyces reniochalinae sp. nov. and Streptomyces diacarnus sp. nov. from marine sponges.</title>
        <authorList>
            <person name="Li L."/>
        </authorList>
    </citation>
    <scope>NUCLEOTIDE SEQUENCE [LARGE SCALE GENOMIC DNA]</scope>
    <source>
        <strain evidence="10 11">LHW51701</strain>
    </source>
</reference>
<evidence type="ECO:0000256" key="2">
    <source>
        <dbReference type="ARBA" id="ARBA00022448"/>
    </source>
</evidence>